<dbReference type="Proteomes" id="UP001157502">
    <property type="component" value="Chromosome 10"/>
</dbReference>
<evidence type="ECO:0000313" key="2">
    <source>
        <dbReference type="Proteomes" id="UP001157502"/>
    </source>
</evidence>
<name>A0ACC2GQP5_DALPE</name>
<evidence type="ECO:0000313" key="1">
    <source>
        <dbReference type="EMBL" id="KAJ8006019.1"/>
    </source>
</evidence>
<comment type="caution">
    <text evidence="1">The sequence shown here is derived from an EMBL/GenBank/DDBJ whole genome shotgun (WGS) entry which is preliminary data.</text>
</comment>
<dbReference type="EMBL" id="CM055737">
    <property type="protein sequence ID" value="KAJ8006019.1"/>
    <property type="molecule type" value="Genomic_DNA"/>
</dbReference>
<proteinExistence type="predicted"/>
<keyword evidence="2" id="KW-1185">Reference proteome</keyword>
<sequence>MTGRYRISGYDRARATCIERNERGLGFVAKIDNTTPSHLVPARGEKLKVVHELRWRIGLEAEEKLVRCPSETGFRAGDGNCWMVMGTLLNWGNRRAFTDLLVRGSRSHPCASFAADRLTAEATASFAPRASLASDVKPSQSLGRMCQDVP</sequence>
<protein>
    <submittedName>
        <fullName evidence="1">Uncharacterized protein</fullName>
    </submittedName>
</protein>
<organism evidence="1 2">
    <name type="scientific">Dallia pectoralis</name>
    <name type="common">Alaska blackfish</name>
    <dbReference type="NCBI Taxonomy" id="75939"/>
    <lineage>
        <taxon>Eukaryota</taxon>
        <taxon>Metazoa</taxon>
        <taxon>Chordata</taxon>
        <taxon>Craniata</taxon>
        <taxon>Vertebrata</taxon>
        <taxon>Euteleostomi</taxon>
        <taxon>Actinopterygii</taxon>
        <taxon>Neopterygii</taxon>
        <taxon>Teleostei</taxon>
        <taxon>Protacanthopterygii</taxon>
        <taxon>Esociformes</taxon>
        <taxon>Umbridae</taxon>
        <taxon>Dallia</taxon>
    </lineage>
</organism>
<reference evidence="1" key="1">
    <citation type="submission" date="2021-05" db="EMBL/GenBank/DDBJ databases">
        <authorList>
            <person name="Pan Q."/>
            <person name="Jouanno E."/>
            <person name="Zahm M."/>
            <person name="Klopp C."/>
            <person name="Cabau C."/>
            <person name="Louis A."/>
            <person name="Berthelot C."/>
            <person name="Parey E."/>
            <person name="Roest Crollius H."/>
            <person name="Montfort J."/>
            <person name="Robinson-Rechavi M."/>
            <person name="Bouchez O."/>
            <person name="Lampietro C."/>
            <person name="Lopez Roques C."/>
            <person name="Donnadieu C."/>
            <person name="Postlethwait J."/>
            <person name="Bobe J."/>
            <person name="Dillon D."/>
            <person name="Chandos A."/>
            <person name="von Hippel F."/>
            <person name="Guiguen Y."/>
        </authorList>
    </citation>
    <scope>NUCLEOTIDE SEQUENCE</scope>
    <source>
        <strain evidence="1">YG-Jan2019</strain>
    </source>
</reference>
<gene>
    <name evidence="1" type="ORF">DPEC_G00123910</name>
</gene>
<accession>A0ACC2GQP5</accession>